<evidence type="ECO:0008006" key="5">
    <source>
        <dbReference type="Google" id="ProtNLM"/>
    </source>
</evidence>
<keyword evidence="1" id="KW-0802">TPR repeat</keyword>
<evidence type="ECO:0000256" key="1">
    <source>
        <dbReference type="PROSITE-ProRule" id="PRU00339"/>
    </source>
</evidence>
<feature type="transmembrane region" description="Helical" evidence="2">
    <location>
        <begin position="7"/>
        <end position="28"/>
    </location>
</feature>
<organism evidence="3 4">
    <name type="scientific">Actinoallomurus iriomotensis</name>
    <dbReference type="NCBI Taxonomy" id="478107"/>
    <lineage>
        <taxon>Bacteria</taxon>
        <taxon>Bacillati</taxon>
        <taxon>Actinomycetota</taxon>
        <taxon>Actinomycetes</taxon>
        <taxon>Streptosporangiales</taxon>
        <taxon>Thermomonosporaceae</taxon>
        <taxon>Actinoallomurus</taxon>
    </lineage>
</organism>
<protein>
    <recommendedName>
        <fullName evidence="5">Tetratricopeptide repeat protein</fullName>
    </recommendedName>
</protein>
<dbReference type="AlphaFoldDB" id="A0A9W6VMQ3"/>
<sequence length="599" mass="65975">MKPIRLLARVIGVAAMAVAVGTAVNQILNGGRWNWWALAAALTLATLAEGVNRWLVRSDVRDGQIRPTLWPTLTAPDESPRRLTEVTPRDLGVHPNRFGPEGEALYIPRDVDDALDEALTGGRRPIVVVAGPRLAGTTSTLAQAAQSQLPDHYVLGFVDDPRVRLTDMIECSRRWAGHGPGAVLWPDGLTPDRFTELALLPADRLPDGLRVLATIDTGELEGLRIPEHQVKALEEHAVQVELGVLTRTERAELRAQDTYAGLRPVLDEDADVLMGRLMVAWEQIHDALTPAGEETTDRVALLHAVTDWYRARLPRLLTTDVLTHLYGAYRREPAGQSVIAPASAAGYARALEWATAVRPDRPRLIDVQTVAGGRRYAPHSLLSVVADDGSASVHWPVQDALWAYADRFFDGDQRRNIGYTALRMDAHSAAHRLLGHPGTTIAPDALNQVAAWLHGIGDTTAARRWYRQAIDTGHTDQAPRALFGLGLLEAEHGDIEQARRAYGQAIDTGHSDHAPKAMANLGNLEAGQGDIEEARRWHRKAVDTGHPEVAVEAASRLRELDRTEQDRRRAEWFTRYGWQAYADQELIQRRGEGPDDAAE</sequence>
<accession>A0A9W6VMQ3</accession>
<evidence type="ECO:0000313" key="3">
    <source>
        <dbReference type="EMBL" id="GLY71781.1"/>
    </source>
</evidence>
<proteinExistence type="predicted"/>
<feature type="repeat" description="TPR" evidence="1">
    <location>
        <begin position="479"/>
        <end position="512"/>
    </location>
</feature>
<dbReference type="InterPro" id="IPR011990">
    <property type="entry name" value="TPR-like_helical_dom_sf"/>
</dbReference>
<gene>
    <name evidence="3" type="ORF">Airi01_000480</name>
</gene>
<dbReference type="Pfam" id="PF13432">
    <property type="entry name" value="TPR_16"/>
    <property type="match status" value="1"/>
</dbReference>
<dbReference type="RefSeq" id="WP_285616710.1">
    <property type="nucleotide sequence ID" value="NZ_BSTJ01000001.1"/>
</dbReference>
<dbReference type="Gene3D" id="1.25.40.10">
    <property type="entry name" value="Tetratricopeptide repeat domain"/>
    <property type="match status" value="1"/>
</dbReference>
<keyword evidence="2" id="KW-0812">Transmembrane</keyword>
<keyword evidence="2" id="KW-0472">Membrane</keyword>
<dbReference type="InterPro" id="IPR006597">
    <property type="entry name" value="Sel1-like"/>
</dbReference>
<dbReference type="InterPro" id="IPR019734">
    <property type="entry name" value="TPR_rpt"/>
</dbReference>
<comment type="caution">
    <text evidence="3">The sequence shown here is derived from an EMBL/GenBank/DDBJ whole genome shotgun (WGS) entry which is preliminary data.</text>
</comment>
<evidence type="ECO:0000256" key="2">
    <source>
        <dbReference type="SAM" id="Phobius"/>
    </source>
</evidence>
<evidence type="ECO:0000313" key="4">
    <source>
        <dbReference type="Proteomes" id="UP001165135"/>
    </source>
</evidence>
<dbReference type="SUPFAM" id="SSF81901">
    <property type="entry name" value="HCP-like"/>
    <property type="match status" value="1"/>
</dbReference>
<reference evidence="3" key="1">
    <citation type="submission" date="2023-03" db="EMBL/GenBank/DDBJ databases">
        <title>Actinoallomurus iriomotensis NBRC 103681.</title>
        <authorList>
            <person name="Ichikawa N."/>
            <person name="Sato H."/>
            <person name="Tonouchi N."/>
        </authorList>
    </citation>
    <scope>NUCLEOTIDE SEQUENCE</scope>
    <source>
        <strain evidence="3">NBRC 103681</strain>
    </source>
</reference>
<dbReference type="SMART" id="SM00028">
    <property type="entry name" value="TPR"/>
    <property type="match status" value="3"/>
</dbReference>
<name>A0A9W6VMQ3_9ACTN</name>
<keyword evidence="2" id="KW-1133">Transmembrane helix</keyword>
<dbReference type="PROSITE" id="PS50005">
    <property type="entry name" value="TPR"/>
    <property type="match status" value="1"/>
</dbReference>
<dbReference type="Proteomes" id="UP001165135">
    <property type="component" value="Unassembled WGS sequence"/>
</dbReference>
<dbReference type="SMART" id="SM00671">
    <property type="entry name" value="SEL1"/>
    <property type="match status" value="3"/>
</dbReference>
<dbReference type="EMBL" id="BSTJ01000001">
    <property type="protein sequence ID" value="GLY71781.1"/>
    <property type="molecule type" value="Genomic_DNA"/>
</dbReference>